<keyword evidence="2" id="KW-1003">Cell membrane</keyword>
<dbReference type="Proteomes" id="UP000198639">
    <property type="component" value="Unassembled WGS sequence"/>
</dbReference>
<dbReference type="InterPro" id="IPR003439">
    <property type="entry name" value="ABC_transporter-like_ATP-bd"/>
</dbReference>
<feature type="domain" description="ABC transporter" evidence="5">
    <location>
        <begin position="4"/>
        <end position="234"/>
    </location>
</feature>
<keyword evidence="6" id="KW-0762">Sugar transport</keyword>
<protein>
    <submittedName>
        <fullName evidence="6">Multiple sugar transport system ATP-binding protein</fullName>
    </submittedName>
</protein>
<dbReference type="Gene3D" id="2.40.50.140">
    <property type="entry name" value="Nucleic acid-binding proteins"/>
    <property type="match status" value="1"/>
</dbReference>
<dbReference type="STRING" id="1164594.SAMN05216204_13431"/>
<dbReference type="PROSITE" id="PS00211">
    <property type="entry name" value="ABC_TRANSPORTER_1"/>
    <property type="match status" value="1"/>
</dbReference>
<keyword evidence="1" id="KW-0813">Transport</keyword>
<dbReference type="SUPFAM" id="SSF52540">
    <property type="entry name" value="P-loop containing nucleoside triphosphate hydrolases"/>
    <property type="match status" value="1"/>
</dbReference>
<dbReference type="FunFam" id="3.40.50.300:FF:000042">
    <property type="entry name" value="Maltose/maltodextrin ABC transporter, ATP-binding protein"/>
    <property type="match status" value="1"/>
</dbReference>
<dbReference type="Pfam" id="PF08402">
    <property type="entry name" value="TOBE_2"/>
    <property type="match status" value="1"/>
</dbReference>
<gene>
    <name evidence="6" type="ORF">SAMN05216204_13431</name>
</gene>
<dbReference type="SUPFAM" id="SSF50331">
    <property type="entry name" value="MOP-like"/>
    <property type="match status" value="1"/>
</dbReference>
<dbReference type="InterPro" id="IPR008995">
    <property type="entry name" value="Mo/tungstate-bd_C_term_dom"/>
</dbReference>
<sequence length="370" mass="39251">MASVRLQGITKQFDGNPVLKGIDLDIADGEFVVLVGPSGCGKSTLLRIVAGLEDAGQGSVEIGGRECRDVEPAKRGIAMVFQSYALYPHMTVAENMGFALKLAGQPRAEVQARVARAAAILQIGHLLERRPKALSGGQRQRVAIGRAIVRQPDVFLFDEPLSNLDAALRGQTRVELARLHRELGATMIYVTHDQVEAMTLGQRIVVLNGGRIEQAGTPLELYERPVNQFVAGFLGSPRMNFLPGALAGEEGSAAHVRLPSGAVLRVAADVTRAAPGAPVTLGVRPEHLRVHDGVGVEGGIPGTVVLVEFLGDATIVHVQADDVPGMIAVKYRADEAAPEQDDRVLLAFDHAHGHLFDADGAAFPRAGLPA</sequence>
<keyword evidence="4 6" id="KW-0067">ATP-binding</keyword>
<dbReference type="InterPro" id="IPR012340">
    <property type="entry name" value="NA-bd_OB-fold"/>
</dbReference>
<dbReference type="NCBIfam" id="NF008653">
    <property type="entry name" value="PRK11650.1"/>
    <property type="match status" value="1"/>
</dbReference>
<dbReference type="InterPro" id="IPR027417">
    <property type="entry name" value="P-loop_NTPase"/>
</dbReference>
<evidence type="ECO:0000313" key="7">
    <source>
        <dbReference type="Proteomes" id="UP000198639"/>
    </source>
</evidence>
<dbReference type="InterPro" id="IPR015855">
    <property type="entry name" value="ABC_transpr_MalK-like"/>
</dbReference>
<dbReference type="GO" id="GO:0016887">
    <property type="term" value="F:ATP hydrolysis activity"/>
    <property type="evidence" value="ECO:0007669"/>
    <property type="project" value="InterPro"/>
</dbReference>
<dbReference type="InterPro" id="IPR047641">
    <property type="entry name" value="ABC_transpr_MalK/UgpC-like"/>
</dbReference>
<organism evidence="6 7">
    <name type="scientific">Massilia yuzhufengensis</name>
    <dbReference type="NCBI Taxonomy" id="1164594"/>
    <lineage>
        <taxon>Bacteria</taxon>
        <taxon>Pseudomonadati</taxon>
        <taxon>Pseudomonadota</taxon>
        <taxon>Betaproteobacteria</taxon>
        <taxon>Burkholderiales</taxon>
        <taxon>Oxalobacteraceae</taxon>
        <taxon>Telluria group</taxon>
        <taxon>Massilia</taxon>
    </lineage>
</organism>
<dbReference type="PANTHER" id="PTHR43875:SF3">
    <property type="entry name" value="MALTOSE_MALTODEXTRIN IMPORT ATP-BINDING PROTEIN MALK"/>
    <property type="match status" value="1"/>
</dbReference>
<dbReference type="PROSITE" id="PS50893">
    <property type="entry name" value="ABC_TRANSPORTER_2"/>
    <property type="match status" value="1"/>
</dbReference>
<keyword evidence="2" id="KW-0472">Membrane</keyword>
<evidence type="ECO:0000256" key="1">
    <source>
        <dbReference type="ARBA" id="ARBA00022448"/>
    </source>
</evidence>
<dbReference type="EMBL" id="FOLD01000034">
    <property type="protein sequence ID" value="SFD71536.1"/>
    <property type="molecule type" value="Genomic_DNA"/>
</dbReference>
<dbReference type="GO" id="GO:0055052">
    <property type="term" value="C:ATP-binding cassette (ABC) transporter complex, substrate-binding subunit-containing"/>
    <property type="evidence" value="ECO:0007669"/>
    <property type="project" value="TreeGrafter"/>
</dbReference>
<evidence type="ECO:0000313" key="6">
    <source>
        <dbReference type="EMBL" id="SFD71536.1"/>
    </source>
</evidence>
<dbReference type="GO" id="GO:0005524">
    <property type="term" value="F:ATP binding"/>
    <property type="evidence" value="ECO:0007669"/>
    <property type="project" value="UniProtKB-KW"/>
</dbReference>
<name>A0A1I1UL29_9BURK</name>
<dbReference type="OrthoDB" id="5298774at2"/>
<dbReference type="AlphaFoldDB" id="A0A1I1UL29"/>
<evidence type="ECO:0000256" key="2">
    <source>
        <dbReference type="ARBA" id="ARBA00022475"/>
    </source>
</evidence>
<evidence type="ECO:0000256" key="3">
    <source>
        <dbReference type="ARBA" id="ARBA00022741"/>
    </source>
</evidence>
<dbReference type="InterPro" id="IPR017871">
    <property type="entry name" value="ABC_transporter-like_CS"/>
</dbReference>
<reference evidence="7" key="1">
    <citation type="submission" date="2016-10" db="EMBL/GenBank/DDBJ databases">
        <authorList>
            <person name="Varghese N."/>
            <person name="Submissions S."/>
        </authorList>
    </citation>
    <scope>NUCLEOTIDE SEQUENCE [LARGE SCALE GENOMIC DNA]</scope>
    <source>
        <strain evidence="7">CGMCC 1.12041</strain>
    </source>
</reference>
<dbReference type="Gene3D" id="3.40.50.300">
    <property type="entry name" value="P-loop containing nucleotide triphosphate hydrolases"/>
    <property type="match status" value="1"/>
</dbReference>
<evidence type="ECO:0000259" key="5">
    <source>
        <dbReference type="PROSITE" id="PS50893"/>
    </source>
</evidence>
<keyword evidence="7" id="KW-1185">Reference proteome</keyword>
<dbReference type="GO" id="GO:0015423">
    <property type="term" value="F:ABC-type maltose transporter activity"/>
    <property type="evidence" value="ECO:0007669"/>
    <property type="project" value="TreeGrafter"/>
</dbReference>
<dbReference type="InterPro" id="IPR013611">
    <property type="entry name" value="Transp-assoc_OB_typ2"/>
</dbReference>
<keyword evidence="3" id="KW-0547">Nucleotide-binding</keyword>
<dbReference type="RefSeq" id="WP_091876570.1">
    <property type="nucleotide sequence ID" value="NZ_FOLD01000034.1"/>
</dbReference>
<accession>A0A1I1UL29</accession>
<dbReference type="CDD" id="cd03301">
    <property type="entry name" value="ABC_MalK_N"/>
    <property type="match status" value="1"/>
</dbReference>
<dbReference type="PANTHER" id="PTHR43875">
    <property type="entry name" value="MALTODEXTRIN IMPORT ATP-BINDING PROTEIN MSMX"/>
    <property type="match status" value="1"/>
</dbReference>
<dbReference type="Pfam" id="PF00005">
    <property type="entry name" value="ABC_tran"/>
    <property type="match status" value="1"/>
</dbReference>
<dbReference type="GO" id="GO:1990060">
    <property type="term" value="C:maltose transport complex"/>
    <property type="evidence" value="ECO:0007669"/>
    <property type="project" value="TreeGrafter"/>
</dbReference>
<dbReference type="InterPro" id="IPR003593">
    <property type="entry name" value="AAA+_ATPase"/>
</dbReference>
<evidence type="ECO:0000256" key="4">
    <source>
        <dbReference type="ARBA" id="ARBA00022840"/>
    </source>
</evidence>
<dbReference type="Gene3D" id="2.40.50.100">
    <property type="match status" value="1"/>
</dbReference>
<proteinExistence type="predicted"/>
<dbReference type="SMART" id="SM00382">
    <property type="entry name" value="AAA"/>
    <property type="match status" value="1"/>
</dbReference>